<feature type="transmembrane region" description="Helical" evidence="5">
    <location>
        <begin position="103"/>
        <end position="125"/>
    </location>
</feature>
<evidence type="ECO:0000256" key="1">
    <source>
        <dbReference type="ARBA" id="ARBA00004141"/>
    </source>
</evidence>
<dbReference type="AlphaFoldDB" id="A0A8J2JS66"/>
<organism evidence="8 9">
    <name type="scientific">Allacma fusca</name>
    <dbReference type="NCBI Taxonomy" id="39272"/>
    <lineage>
        <taxon>Eukaryota</taxon>
        <taxon>Metazoa</taxon>
        <taxon>Ecdysozoa</taxon>
        <taxon>Arthropoda</taxon>
        <taxon>Hexapoda</taxon>
        <taxon>Collembola</taxon>
        <taxon>Symphypleona</taxon>
        <taxon>Sminthuridae</taxon>
        <taxon>Allacma</taxon>
    </lineage>
</organism>
<dbReference type="InterPro" id="IPR050186">
    <property type="entry name" value="TPT_transporter"/>
</dbReference>
<dbReference type="Proteomes" id="UP000708208">
    <property type="component" value="Unassembled WGS sequence"/>
</dbReference>
<feature type="transmembrane region" description="Helical" evidence="5">
    <location>
        <begin position="277"/>
        <end position="310"/>
    </location>
</feature>
<evidence type="ECO:0000313" key="8">
    <source>
        <dbReference type="EMBL" id="CAG7687343.1"/>
    </source>
</evidence>
<dbReference type="PANTHER" id="PTHR11132">
    <property type="entry name" value="SOLUTE CARRIER FAMILY 35"/>
    <property type="match status" value="1"/>
</dbReference>
<proteinExistence type="predicted"/>
<evidence type="ECO:0000256" key="3">
    <source>
        <dbReference type="ARBA" id="ARBA00022989"/>
    </source>
</evidence>
<dbReference type="Pfam" id="PF03151">
    <property type="entry name" value="TPT"/>
    <property type="match status" value="1"/>
</dbReference>
<feature type="transmembrane region" description="Helical" evidence="5">
    <location>
        <begin position="157"/>
        <end position="176"/>
    </location>
</feature>
<reference evidence="8" key="1">
    <citation type="submission" date="2021-06" db="EMBL/GenBank/DDBJ databases">
        <authorList>
            <person name="Hodson N. C."/>
            <person name="Mongue J. A."/>
            <person name="Jaron S. K."/>
        </authorList>
    </citation>
    <scope>NUCLEOTIDE SEQUENCE</scope>
</reference>
<gene>
    <name evidence="8" type="ORF">AFUS01_LOCUS3275</name>
</gene>
<sequence>MDCLTKEKWIIIILLIAWHSVSATNNILAKIVLNKFNHPLTVTLVQFFLTTIFTWPLLYFKLVKTSENSIGISGRYWVTWLIPLAVAKIITTTSSQWSIAKLSVSYVHTVKASMPIFTVVFLRLLFKKKQTILTYFSLLPIIIGVGISSGTEQSFNIIGFISALIATCGFTLQHIFNKRLLDASQIHTFQLVLITGQLSLLLFAPIWVVTDLRALWNEYSDAGKFASVPSIYWMEVTGLLLADGILCFLQNLLAFVILSKVAPLTYSVANATKRIEIIIVSIIILQNVVTLFNVLGMTLAVSGVLLYTYAKQRKSSEAKLDIPESEELNYTTRIIIKDAAPLQNNNYSTNDQHIEKNQGNGDLLQPGIVLLKYCSEQDGNS</sequence>
<keyword evidence="4 5" id="KW-0472">Membrane</keyword>
<accession>A0A8J2JS66</accession>
<keyword evidence="2 5" id="KW-0812">Transmembrane</keyword>
<feature type="chain" id="PRO_5035254696" description="Sugar phosphate transporter domain-containing protein" evidence="6">
    <location>
        <begin position="24"/>
        <end position="381"/>
    </location>
</feature>
<evidence type="ECO:0000256" key="6">
    <source>
        <dbReference type="SAM" id="SignalP"/>
    </source>
</evidence>
<dbReference type="OrthoDB" id="6418713at2759"/>
<dbReference type="GO" id="GO:0016020">
    <property type="term" value="C:membrane"/>
    <property type="evidence" value="ECO:0007669"/>
    <property type="project" value="UniProtKB-SubCell"/>
</dbReference>
<comment type="caution">
    <text evidence="8">The sequence shown here is derived from an EMBL/GenBank/DDBJ whole genome shotgun (WGS) entry which is preliminary data.</text>
</comment>
<feature type="signal peptide" evidence="6">
    <location>
        <begin position="1"/>
        <end position="23"/>
    </location>
</feature>
<dbReference type="InterPro" id="IPR004853">
    <property type="entry name" value="Sugar_P_trans_dom"/>
</dbReference>
<keyword evidence="3 5" id="KW-1133">Transmembrane helix</keyword>
<feature type="transmembrane region" description="Helical" evidence="5">
    <location>
        <begin position="39"/>
        <end position="60"/>
    </location>
</feature>
<keyword evidence="9" id="KW-1185">Reference proteome</keyword>
<evidence type="ECO:0000256" key="5">
    <source>
        <dbReference type="SAM" id="Phobius"/>
    </source>
</evidence>
<evidence type="ECO:0000256" key="2">
    <source>
        <dbReference type="ARBA" id="ARBA00022692"/>
    </source>
</evidence>
<feature type="transmembrane region" description="Helical" evidence="5">
    <location>
        <begin position="132"/>
        <end position="151"/>
    </location>
</feature>
<protein>
    <recommendedName>
        <fullName evidence="7">Sugar phosphate transporter domain-containing protein</fullName>
    </recommendedName>
</protein>
<keyword evidence="6" id="KW-0732">Signal</keyword>
<evidence type="ECO:0000259" key="7">
    <source>
        <dbReference type="Pfam" id="PF03151"/>
    </source>
</evidence>
<feature type="domain" description="Sugar phosphate transporter" evidence="7">
    <location>
        <begin position="12"/>
        <end position="307"/>
    </location>
</feature>
<evidence type="ECO:0000313" key="9">
    <source>
        <dbReference type="Proteomes" id="UP000708208"/>
    </source>
</evidence>
<feature type="transmembrane region" description="Helical" evidence="5">
    <location>
        <begin position="230"/>
        <end position="256"/>
    </location>
</feature>
<evidence type="ECO:0000256" key="4">
    <source>
        <dbReference type="ARBA" id="ARBA00023136"/>
    </source>
</evidence>
<name>A0A8J2JS66_9HEXA</name>
<comment type="subcellular location">
    <subcellularLocation>
        <location evidence="1">Membrane</location>
        <topology evidence="1">Multi-pass membrane protein</topology>
    </subcellularLocation>
</comment>
<feature type="transmembrane region" description="Helical" evidence="5">
    <location>
        <begin position="188"/>
        <end position="210"/>
    </location>
</feature>
<dbReference type="EMBL" id="CAJVCH010019622">
    <property type="protein sequence ID" value="CAG7687343.1"/>
    <property type="molecule type" value="Genomic_DNA"/>
</dbReference>
<feature type="transmembrane region" description="Helical" evidence="5">
    <location>
        <begin position="72"/>
        <end position="91"/>
    </location>
</feature>